<keyword evidence="2 5" id="KW-0694">RNA-binding</keyword>
<dbReference type="HAMAP" id="MF_01334">
    <property type="entry name" value="Ribosomal_bL25_CTC"/>
    <property type="match status" value="1"/>
</dbReference>
<comment type="similarity">
    <text evidence="5">Belongs to the bacterial ribosomal protein bL25 family. CTC subfamily.</text>
</comment>
<keyword evidence="1 5" id="KW-0699">rRNA-binding</keyword>
<feature type="domain" description="Large ribosomal subunit protein bL25 L25" evidence="6">
    <location>
        <begin position="6"/>
        <end position="92"/>
    </location>
</feature>
<evidence type="ECO:0000313" key="9">
    <source>
        <dbReference type="Proteomes" id="UP000034616"/>
    </source>
</evidence>
<dbReference type="CDD" id="cd00495">
    <property type="entry name" value="Ribosomal_L25_TL5_CTC"/>
    <property type="match status" value="1"/>
</dbReference>
<dbReference type="AlphaFoldDB" id="A0A0G0UJV5"/>
<sequence>MQTITLQAVKRTLSGRKTFKLRSQGQVPAILYGVGTEPVSISLDRKALISAFRESGESTLVDLSIENTSPIKVLIQDLQYDPLRHELIHADFRSVDLSKTVRAEIKLHFVGEAPAVKALAGILVHAADSIEVEAFPQALVSSIDVDISVLQTFDDVIHLSDIKFPEGIKPVDELETTIAVVTPPRSEAELADLNKTVDVDVTAVEVAKREKKEEEPAEEKK</sequence>
<dbReference type="GO" id="GO:0008097">
    <property type="term" value="F:5S rRNA binding"/>
    <property type="evidence" value="ECO:0007669"/>
    <property type="project" value="InterPro"/>
</dbReference>
<dbReference type="InterPro" id="IPR029751">
    <property type="entry name" value="Ribosomal_L25_dom"/>
</dbReference>
<dbReference type="Gene3D" id="2.170.120.20">
    <property type="entry name" value="Ribosomal protein L25, beta domain"/>
    <property type="match status" value="1"/>
</dbReference>
<dbReference type="InterPro" id="IPR020057">
    <property type="entry name" value="Ribosomal_bL25_b-dom"/>
</dbReference>
<evidence type="ECO:0000259" key="6">
    <source>
        <dbReference type="Pfam" id="PF01386"/>
    </source>
</evidence>
<evidence type="ECO:0000313" key="8">
    <source>
        <dbReference type="EMBL" id="KKR87801.1"/>
    </source>
</evidence>
<feature type="domain" description="Large ribosomal subunit protein bL25 beta" evidence="7">
    <location>
        <begin position="101"/>
        <end position="185"/>
    </location>
</feature>
<dbReference type="EMBL" id="LCAH01000001">
    <property type="protein sequence ID" value="KKR87801.1"/>
    <property type="molecule type" value="Genomic_DNA"/>
</dbReference>
<dbReference type="NCBIfam" id="TIGR00731">
    <property type="entry name" value="bL25_bact_ctc"/>
    <property type="match status" value="1"/>
</dbReference>
<proteinExistence type="inferred from homology"/>
<evidence type="ECO:0000256" key="4">
    <source>
        <dbReference type="ARBA" id="ARBA00023274"/>
    </source>
</evidence>
<keyword evidence="3 5" id="KW-0689">Ribosomal protein</keyword>
<dbReference type="GO" id="GO:0003735">
    <property type="term" value="F:structural constituent of ribosome"/>
    <property type="evidence" value="ECO:0007669"/>
    <property type="project" value="InterPro"/>
</dbReference>
<name>A0A0G0UJV5_9BACT</name>
<reference evidence="8 9" key="1">
    <citation type="journal article" date="2015" name="Nature">
        <title>rRNA introns, odd ribosomes, and small enigmatic genomes across a large radiation of phyla.</title>
        <authorList>
            <person name="Brown C.T."/>
            <person name="Hug L.A."/>
            <person name="Thomas B.C."/>
            <person name="Sharon I."/>
            <person name="Castelle C.J."/>
            <person name="Singh A."/>
            <person name="Wilkins M.J."/>
            <person name="Williams K.H."/>
            <person name="Banfield J.F."/>
        </authorList>
    </citation>
    <scope>NUCLEOTIDE SEQUENCE [LARGE SCALE GENOMIC DNA]</scope>
</reference>
<organism evidence="8 9">
    <name type="scientific">Candidatus Uhrbacteria bacterium GW2011_GWC2_41_11</name>
    <dbReference type="NCBI Taxonomy" id="1618985"/>
    <lineage>
        <taxon>Bacteria</taxon>
        <taxon>Candidatus Uhriibacteriota</taxon>
    </lineage>
</organism>
<comment type="caution">
    <text evidence="8">The sequence shown here is derived from an EMBL/GenBank/DDBJ whole genome shotgun (WGS) entry which is preliminary data.</text>
</comment>
<dbReference type="Pfam" id="PF01386">
    <property type="entry name" value="Ribosomal_L25p"/>
    <property type="match status" value="1"/>
</dbReference>
<dbReference type="PANTHER" id="PTHR33284">
    <property type="entry name" value="RIBOSOMAL PROTEIN L25/GLN-TRNA SYNTHETASE, ANTI-CODON-BINDING DOMAIN-CONTAINING PROTEIN"/>
    <property type="match status" value="1"/>
</dbReference>
<comment type="subunit">
    <text evidence="5">Part of the 50S ribosomal subunit; part of the 5S rRNA/L5/L18/L25 subcomplex. Contacts the 5S rRNA. Binds to the 5S rRNA independently of L5 and L18.</text>
</comment>
<dbReference type="PANTHER" id="PTHR33284:SF1">
    <property type="entry name" value="RIBOSOMAL PROTEIN L25_GLN-TRNA SYNTHETASE, ANTI-CODON-BINDING DOMAIN-CONTAINING PROTEIN"/>
    <property type="match status" value="1"/>
</dbReference>
<accession>A0A0G0UJV5</accession>
<comment type="function">
    <text evidence="5">This is one of the proteins that binds to the 5S RNA in the ribosome where it forms part of the central protuberance.</text>
</comment>
<evidence type="ECO:0000256" key="5">
    <source>
        <dbReference type="HAMAP-Rule" id="MF_01334"/>
    </source>
</evidence>
<dbReference type="Proteomes" id="UP000034616">
    <property type="component" value="Unassembled WGS sequence"/>
</dbReference>
<gene>
    <name evidence="5" type="primary">rplY</name>
    <name evidence="5" type="synonym">ctc</name>
    <name evidence="8" type="ORF">UU35_C0001G0082</name>
</gene>
<dbReference type="Gene3D" id="2.40.240.10">
    <property type="entry name" value="Ribosomal Protein L25, Chain P"/>
    <property type="match status" value="1"/>
</dbReference>
<evidence type="ECO:0000259" key="7">
    <source>
        <dbReference type="Pfam" id="PF14693"/>
    </source>
</evidence>
<keyword evidence="4 5" id="KW-0687">Ribonucleoprotein</keyword>
<dbReference type="GO" id="GO:0022625">
    <property type="term" value="C:cytosolic large ribosomal subunit"/>
    <property type="evidence" value="ECO:0007669"/>
    <property type="project" value="TreeGrafter"/>
</dbReference>
<dbReference type="InterPro" id="IPR011035">
    <property type="entry name" value="Ribosomal_bL25/Gln-tRNA_synth"/>
</dbReference>
<dbReference type="SUPFAM" id="SSF50715">
    <property type="entry name" value="Ribosomal protein L25-like"/>
    <property type="match status" value="1"/>
</dbReference>
<dbReference type="GO" id="GO:0006412">
    <property type="term" value="P:translation"/>
    <property type="evidence" value="ECO:0007669"/>
    <property type="project" value="UniProtKB-UniRule"/>
</dbReference>
<evidence type="ECO:0000256" key="3">
    <source>
        <dbReference type="ARBA" id="ARBA00022980"/>
    </source>
</evidence>
<evidence type="ECO:0000256" key="2">
    <source>
        <dbReference type="ARBA" id="ARBA00022884"/>
    </source>
</evidence>
<dbReference type="InterPro" id="IPR037121">
    <property type="entry name" value="Ribosomal_bL25_C"/>
</dbReference>
<evidence type="ECO:0000256" key="1">
    <source>
        <dbReference type="ARBA" id="ARBA00022730"/>
    </source>
</evidence>
<dbReference type="InterPro" id="IPR020930">
    <property type="entry name" value="Ribosomal_uL5_bac-type"/>
</dbReference>
<protein>
    <recommendedName>
        <fullName evidence="5">Large ribosomal subunit protein bL25</fullName>
    </recommendedName>
    <alternativeName>
        <fullName evidence="5">General stress protein CTC</fullName>
    </alternativeName>
</protein>
<dbReference type="Pfam" id="PF14693">
    <property type="entry name" value="Ribosomal_TL5_C"/>
    <property type="match status" value="1"/>
</dbReference>
<dbReference type="InterPro" id="IPR020056">
    <property type="entry name" value="Rbsml_bL25/Gln-tRNA_synth_N"/>
</dbReference>
<dbReference type="InterPro" id="IPR001021">
    <property type="entry name" value="Ribosomal_bL25_long"/>
</dbReference>